<feature type="transmembrane region" description="Helical" evidence="1">
    <location>
        <begin position="211"/>
        <end position="231"/>
    </location>
</feature>
<dbReference type="WBParaSite" id="HCON_00175320-00001">
    <property type="protein sequence ID" value="HCON_00175320-00001"/>
    <property type="gene ID" value="HCON_00175320"/>
</dbReference>
<protein>
    <submittedName>
        <fullName evidence="3">Serpentine receptor class gamma</fullName>
    </submittedName>
</protein>
<feature type="transmembrane region" description="Helical" evidence="1">
    <location>
        <begin position="251"/>
        <end position="269"/>
    </location>
</feature>
<feature type="transmembrane region" description="Helical" evidence="1">
    <location>
        <begin position="12"/>
        <end position="28"/>
    </location>
</feature>
<reference evidence="3" key="1">
    <citation type="submission" date="2022-10" db="UniProtKB">
        <authorList>
            <consortium name="WormBaseParasite"/>
        </authorList>
    </citation>
    <scope>IDENTIFICATION</scope>
    <source>
        <strain evidence="3">MHco3</strain>
    </source>
</reference>
<keyword evidence="1" id="KW-0812">Transmembrane</keyword>
<dbReference type="AlphaFoldDB" id="A0A912N6V5"/>
<keyword evidence="1" id="KW-0472">Membrane</keyword>
<evidence type="ECO:0000256" key="1">
    <source>
        <dbReference type="SAM" id="Phobius"/>
    </source>
</evidence>
<dbReference type="PANTHER" id="PTHR31552">
    <property type="entry name" value="SERPENTINE RECEPTOR CLASS GAMMA"/>
    <property type="match status" value="1"/>
</dbReference>
<evidence type="ECO:0000313" key="2">
    <source>
        <dbReference type="Proteomes" id="UP000025227"/>
    </source>
</evidence>
<keyword evidence="1" id="KW-1133">Transmembrane helix</keyword>
<feature type="transmembrane region" description="Helical" evidence="1">
    <location>
        <begin position="165"/>
        <end position="190"/>
    </location>
</feature>
<dbReference type="InterPro" id="IPR019426">
    <property type="entry name" value="7TM_GPCR_serpentine_rcpt_Srv"/>
</dbReference>
<dbReference type="SUPFAM" id="SSF81321">
    <property type="entry name" value="Family A G protein-coupled receptor-like"/>
    <property type="match status" value="1"/>
</dbReference>
<feature type="transmembrane region" description="Helical" evidence="1">
    <location>
        <begin position="74"/>
        <end position="99"/>
    </location>
</feature>
<accession>A0A912N6V5</accession>
<feature type="transmembrane region" description="Helical" evidence="1">
    <location>
        <begin position="120"/>
        <end position="145"/>
    </location>
</feature>
<proteinExistence type="predicted"/>
<dbReference type="Gene3D" id="1.20.1070.10">
    <property type="entry name" value="Rhodopsin 7-helix transmembrane proteins"/>
    <property type="match status" value="1"/>
</dbReference>
<name>A0A912N6V5_HAECO</name>
<sequence length="307" mass="34697">GKMAHNVKQTVAEGFLASCYIFVLLVIVTSKAKIFKNAFYTMFVATGISDVASIFLVCFLRLNRELSLGEDFHNIVLCCILIVNAVFVSHLIGNILITINRYSAIRHLNKYNMIWTTRNVWRFVVVQYVVSFVAFAHIIGARLTYVHNADGTVTFKGFEIRTDLVVRSTIVGASIIFTIVSVVLNARSVFEWKRLSKINGSSKHRLNEKRLLIHAMLVSICTLSFCSVQFAKAIAMLAGMDELNARLTMQLFWINDLMVSIPPFSLLLLSSDLRQEVCNFFRHKETPSVVTVSVSYRSTRRTVVGRI</sequence>
<keyword evidence="2" id="KW-1185">Reference proteome</keyword>
<feature type="transmembrane region" description="Helical" evidence="1">
    <location>
        <begin position="40"/>
        <end position="62"/>
    </location>
</feature>
<organism evidence="2 3">
    <name type="scientific">Haemonchus contortus</name>
    <name type="common">Barber pole worm</name>
    <dbReference type="NCBI Taxonomy" id="6289"/>
    <lineage>
        <taxon>Eukaryota</taxon>
        <taxon>Metazoa</taxon>
        <taxon>Ecdysozoa</taxon>
        <taxon>Nematoda</taxon>
        <taxon>Chromadorea</taxon>
        <taxon>Rhabditida</taxon>
        <taxon>Rhabditina</taxon>
        <taxon>Rhabditomorpha</taxon>
        <taxon>Strongyloidea</taxon>
        <taxon>Trichostrongylidae</taxon>
        <taxon>Haemonchus</taxon>
    </lineage>
</organism>
<dbReference type="Pfam" id="PF10323">
    <property type="entry name" value="7TM_GPCR_Srv"/>
    <property type="match status" value="1"/>
</dbReference>
<evidence type="ECO:0000313" key="3">
    <source>
        <dbReference type="WBParaSite" id="HCON_00175320-00001"/>
    </source>
</evidence>
<dbReference type="Proteomes" id="UP000025227">
    <property type="component" value="Unplaced"/>
</dbReference>